<reference evidence="1 2" key="1">
    <citation type="submission" date="2016-06" db="EMBL/GenBank/DDBJ databases">
        <authorList>
            <person name="Kjaerup R.B."/>
            <person name="Dalgaard T.S."/>
            <person name="Juul-Madsen H.R."/>
        </authorList>
    </citation>
    <scope>NUCLEOTIDE SEQUENCE [LARGE SCALE GENOMIC DNA]</scope>
    <source>
        <strain evidence="1 2">CECT 8886</strain>
    </source>
</reference>
<sequence>MDSQDQYEALLKAWGFEDRSVERQARRAKIARAAKIVLSVCKDMILHARKPRSHATSH</sequence>
<dbReference type="RefSeq" id="WP_175365309.1">
    <property type="nucleotide sequence ID" value="NZ_FLOB01000006.1"/>
</dbReference>
<dbReference type="EMBL" id="FLOB01000006">
    <property type="protein sequence ID" value="SBS33414.1"/>
    <property type="molecule type" value="Genomic_DNA"/>
</dbReference>
<name>A0A1A8TIB9_9GAMM</name>
<proteinExistence type="predicted"/>
<protein>
    <submittedName>
        <fullName evidence="1">Uncharacterized protein</fullName>
    </submittedName>
</protein>
<keyword evidence="2" id="KW-1185">Reference proteome</keyword>
<organism evidence="1 2">
    <name type="scientific">Marinomonas spartinae</name>
    <dbReference type="NCBI Taxonomy" id="1792290"/>
    <lineage>
        <taxon>Bacteria</taxon>
        <taxon>Pseudomonadati</taxon>
        <taxon>Pseudomonadota</taxon>
        <taxon>Gammaproteobacteria</taxon>
        <taxon>Oceanospirillales</taxon>
        <taxon>Oceanospirillaceae</taxon>
        <taxon>Marinomonas</taxon>
    </lineage>
</organism>
<dbReference type="Proteomes" id="UP000092544">
    <property type="component" value="Unassembled WGS sequence"/>
</dbReference>
<evidence type="ECO:0000313" key="2">
    <source>
        <dbReference type="Proteomes" id="UP000092544"/>
    </source>
</evidence>
<evidence type="ECO:0000313" key="1">
    <source>
        <dbReference type="EMBL" id="SBS33414.1"/>
    </source>
</evidence>
<dbReference type="AlphaFoldDB" id="A0A1A8TIB9"/>
<accession>A0A1A8TIB9</accession>
<dbReference type="STRING" id="1792290.MSP8886_02745"/>
<gene>
    <name evidence="1" type="ORF">MSP8886_02745</name>
</gene>